<dbReference type="InterPro" id="IPR029058">
    <property type="entry name" value="AB_hydrolase_fold"/>
</dbReference>
<dbReference type="SUPFAM" id="SSF53474">
    <property type="entry name" value="alpha/beta-Hydrolases"/>
    <property type="match status" value="1"/>
</dbReference>
<evidence type="ECO:0000259" key="2">
    <source>
        <dbReference type="Pfam" id="PF07859"/>
    </source>
</evidence>
<dbReference type="GO" id="GO:0009860">
    <property type="term" value="P:pollen tube growth"/>
    <property type="evidence" value="ECO:0007669"/>
    <property type="project" value="TreeGrafter"/>
</dbReference>
<dbReference type="GO" id="GO:0052689">
    <property type="term" value="F:carboxylic ester hydrolase activity"/>
    <property type="evidence" value="ECO:0007669"/>
    <property type="project" value="TreeGrafter"/>
</dbReference>
<sequence>MQEEYANGAAIEAAADTFPTHTIPKLPLSLPWMTHIAVSLVSHFTDYIMRRSDGTVNRSLIRLLDLKSPRIISPIPNVSSTDLTLDPTRNLWFRIFNPSFASSFDKPLPVIFFIHGGGFTFLSPDSLGYDIFCRRLARKLPAIVISVNYRLCPEYRFPSQYDDAFDVLKYVDEHPWELPSEADLGRCFLAGDSAGGNIIHHVAVRACRSTFEAVRIRGMISIQPFFGGEERTAAEIQMPVAPIVSVEKTDWCWKAFLPKGEDRDHWAVNVSGPNAVEVAGLEEFPAVLLFVAGFDPLRDWQKRYYEWLKRSGKEADLVEYPNTIHGFHMFPDLPESAQIFSEITDFVALKAKAR</sequence>
<reference evidence="3 4" key="1">
    <citation type="journal article" date="2023" name="Hortic Res">
        <title>Pangenome of water caltrop reveals structural variations and asymmetric subgenome divergence after allopolyploidization.</title>
        <authorList>
            <person name="Zhang X."/>
            <person name="Chen Y."/>
            <person name="Wang L."/>
            <person name="Yuan Y."/>
            <person name="Fang M."/>
            <person name="Shi L."/>
            <person name="Lu R."/>
            <person name="Comes H.P."/>
            <person name="Ma Y."/>
            <person name="Chen Y."/>
            <person name="Huang G."/>
            <person name="Zhou Y."/>
            <person name="Zheng Z."/>
            <person name="Qiu Y."/>
        </authorList>
    </citation>
    <scope>NUCLEOTIDE SEQUENCE [LARGE SCALE GENOMIC DNA]</scope>
    <source>
        <strain evidence="3">F231</strain>
    </source>
</reference>
<dbReference type="EMBL" id="JAXQNO010000013">
    <property type="protein sequence ID" value="KAK4785072.1"/>
    <property type="molecule type" value="Genomic_DNA"/>
</dbReference>
<comment type="caution">
    <text evidence="3">The sequence shown here is derived from an EMBL/GenBank/DDBJ whole genome shotgun (WGS) entry which is preliminary data.</text>
</comment>
<protein>
    <recommendedName>
        <fullName evidence="2">Alpha/beta hydrolase fold-3 domain-containing protein</fullName>
    </recommendedName>
</protein>
<dbReference type="InterPro" id="IPR050466">
    <property type="entry name" value="Carboxylest/Gibb_receptor"/>
</dbReference>
<proteinExistence type="inferred from homology"/>
<dbReference type="Proteomes" id="UP001346149">
    <property type="component" value="Unassembled WGS sequence"/>
</dbReference>
<evidence type="ECO:0000256" key="1">
    <source>
        <dbReference type="ARBA" id="ARBA00010515"/>
    </source>
</evidence>
<accession>A0AAN7QZS8</accession>
<gene>
    <name evidence="3" type="ORF">SAY86_001761</name>
</gene>
<dbReference type="PANTHER" id="PTHR23024:SF609">
    <property type="entry name" value="CARBOXYLESTERASE 18-RELATED"/>
    <property type="match status" value="1"/>
</dbReference>
<comment type="similarity">
    <text evidence="1">Belongs to the 'GDXG' lipolytic enzyme family.</text>
</comment>
<keyword evidence="4" id="KW-1185">Reference proteome</keyword>
<dbReference type="InterPro" id="IPR013094">
    <property type="entry name" value="AB_hydrolase_3"/>
</dbReference>
<evidence type="ECO:0000313" key="4">
    <source>
        <dbReference type="Proteomes" id="UP001346149"/>
    </source>
</evidence>
<feature type="domain" description="Alpha/beta hydrolase fold-3" evidence="2">
    <location>
        <begin position="111"/>
        <end position="329"/>
    </location>
</feature>
<organism evidence="3 4">
    <name type="scientific">Trapa natans</name>
    <name type="common">Water chestnut</name>
    <dbReference type="NCBI Taxonomy" id="22666"/>
    <lineage>
        <taxon>Eukaryota</taxon>
        <taxon>Viridiplantae</taxon>
        <taxon>Streptophyta</taxon>
        <taxon>Embryophyta</taxon>
        <taxon>Tracheophyta</taxon>
        <taxon>Spermatophyta</taxon>
        <taxon>Magnoliopsida</taxon>
        <taxon>eudicotyledons</taxon>
        <taxon>Gunneridae</taxon>
        <taxon>Pentapetalae</taxon>
        <taxon>rosids</taxon>
        <taxon>malvids</taxon>
        <taxon>Myrtales</taxon>
        <taxon>Lythraceae</taxon>
        <taxon>Trapa</taxon>
    </lineage>
</organism>
<evidence type="ECO:0000313" key="3">
    <source>
        <dbReference type="EMBL" id="KAK4785072.1"/>
    </source>
</evidence>
<dbReference type="PANTHER" id="PTHR23024">
    <property type="entry name" value="ARYLACETAMIDE DEACETYLASE"/>
    <property type="match status" value="1"/>
</dbReference>
<dbReference type="AlphaFoldDB" id="A0AAN7QZS8"/>
<dbReference type="Pfam" id="PF07859">
    <property type="entry name" value="Abhydrolase_3"/>
    <property type="match status" value="1"/>
</dbReference>
<name>A0AAN7QZS8_TRANT</name>
<dbReference type="Gene3D" id="3.40.50.1820">
    <property type="entry name" value="alpha/beta hydrolase"/>
    <property type="match status" value="1"/>
</dbReference>